<comment type="caution">
    <text evidence="1">The sequence shown here is derived from an EMBL/GenBank/DDBJ whole genome shotgun (WGS) entry which is preliminary data.</text>
</comment>
<evidence type="ECO:0000313" key="1">
    <source>
        <dbReference type="EMBL" id="GLQ30192.1"/>
    </source>
</evidence>
<dbReference type="AlphaFoldDB" id="A0AA37W4J1"/>
<sequence>MLTYAVDLDFELDANAVDSNVAAMPDDWDHLTTPLTTGILSDPAPHTIFTTGGSKDIRDVSEWKHTEGSVPDKDDISNAYAAAYVVDGDLIVYFGADRFANNGDAQIGFWFFQNEVGTMNDGTFSGTHAIGDILVISDFSNGGDVSTIKVLEWVGDRNGDSDGDGRLDGPLQLVDQSNGHVDAGTVFCTDSDYACAVANVDETPSPWPYIPKFGTSGFFPQGSFFEGGVNITKLVGNEVCLSSYLAETRSSTSPSAQLKDFVLGSFNTCKISVEKSCPSGQYDPNTDTILYRVEGKVTNEGFGSVTNIYVEDDVNIISNDPADIVVISDYFATLGDGTCDFDTAASPNDALPPGESICFRHFFNSEVAMPTDEVTASATTLGGTAIDPATDQATCPDLGISAGIMVTPQCNTELVVDPMGTGKLVVQVEISGSVCNTSESPLSDVTVWGNQADVLYGDGSSTFLSGGSLAPMGAPGECLNLTSKYFYPDTLPGFPYVFGDMLTASGIASKFADPNATCQLNDNNDIECRDMQSTQACPLCPQD</sequence>
<reference evidence="1" key="1">
    <citation type="journal article" date="2014" name="Int. J. Syst. Evol. Microbiol.">
        <title>Complete genome sequence of Corynebacterium casei LMG S-19264T (=DSM 44701T), isolated from a smear-ripened cheese.</title>
        <authorList>
            <consortium name="US DOE Joint Genome Institute (JGI-PGF)"/>
            <person name="Walter F."/>
            <person name="Albersmeier A."/>
            <person name="Kalinowski J."/>
            <person name="Ruckert C."/>
        </authorList>
    </citation>
    <scope>NUCLEOTIDE SEQUENCE</scope>
    <source>
        <strain evidence="1">NBRC 110071</strain>
    </source>
</reference>
<proteinExistence type="predicted"/>
<gene>
    <name evidence="1" type="ORF">GCM10007876_06700</name>
</gene>
<dbReference type="Proteomes" id="UP001161389">
    <property type="component" value="Unassembled WGS sequence"/>
</dbReference>
<keyword evidence="2" id="KW-1185">Reference proteome</keyword>
<organism evidence="1 2">
    <name type="scientific">Litoribrevibacter albus</name>
    <dbReference type="NCBI Taxonomy" id="1473156"/>
    <lineage>
        <taxon>Bacteria</taxon>
        <taxon>Pseudomonadati</taxon>
        <taxon>Pseudomonadota</taxon>
        <taxon>Gammaproteobacteria</taxon>
        <taxon>Oceanospirillales</taxon>
        <taxon>Oceanospirillaceae</taxon>
        <taxon>Litoribrevibacter</taxon>
    </lineage>
</organism>
<dbReference type="RefSeq" id="WP_284378756.1">
    <property type="nucleotide sequence ID" value="NZ_BSNM01000003.1"/>
</dbReference>
<dbReference type="EMBL" id="BSNM01000003">
    <property type="protein sequence ID" value="GLQ30192.1"/>
    <property type="molecule type" value="Genomic_DNA"/>
</dbReference>
<name>A0AA37W4J1_9GAMM</name>
<accession>A0AA37W4J1</accession>
<protein>
    <submittedName>
        <fullName evidence="1">Uncharacterized protein</fullName>
    </submittedName>
</protein>
<evidence type="ECO:0000313" key="2">
    <source>
        <dbReference type="Proteomes" id="UP001161389"/>
    </source>
</evidence>
<reference evidence="1" key="2">
    <citation type="submission" date="2023-01" db="EMBL/GenBank/DDBJ databases">
        <title>Draft genome sequence of Litoribrevibacter albus strain NBRC 110071.</title>
        <authorList>
            <person name="Sun Q."/>
            <person name="Mori K."/>
        </authorList>
    </citation>
    <scope>NUCLEOTIDE SEQUENCE</scope>
    <source>
        <strain evidence="1">NBRC 110071</strain>
    </source>
</reference>